<dbReference type="GO" id="GO:0071978">
    <property type="term" value="P:bacterial-type flagellum-dependent swarming motility"/>
    <property type="evidence" value="ECO:0007669"/>
    <property type="project" value="TreeGrafter"/>
</dbReference>
<evidence type="ECO:0000256" key="4">
    <source>
        <dbReference type="ARBA" id="ARBA00022475"/>
    </source>
</evidence>
<accession>A0A9E8LW02</accession>
<comment type="subcellular location">
    <subcellularLocation>
        <location evidence="2">Cell membrane</location>
        <topology evidence="2">Single-pass membrane protein</topology>
    </subcellularLocation>
</comment>
<sequence length="139" mass="15803">MNKSFQLFLFSTLSILLISAAIYIFVFSERTDANDDLTVDEILNLSVDISEITTNLSSDHYIQIAFKVQTDSKEAKEELEKREFQVNNLIIKYISGMDAEEIDGTEGKIELEQTLKDKINAILQNGKVEQVYITSCIIQ</sequence>
<keyword evidence="5 10" id="KW-0145">Chemotaxis</keyword>
<evidence type="ECO:0000256" key="9">
    <source>
        <dbReference type="ARBA" id="ARBA00023136"/>
    </source>
</evidence>
<dbReference type="Pfam" id="PF03748">
    <property type="entry name" value="FliL"/>
    <property type="match status" value="1"/>
</dbReference>
<evidence type="ECO:0000256" key="7">
    <source>
        <dbReference type="ARBA" id="ARBA00022779"/>
    </source>
</evidence>
<name>A0A9E8LW02_9BACI</name>
<reference evidence="11" key="1">
    <citation type="submission" date="2022-09" db="EMBL/GenBank/DDBJ databases">
        <title>Complete Genomes of Fervidibacillus albus and Fervidibacillus halotolerans isolated from tidal flat sediments.</title>
        <authorList>
            <person name="Kwon K.K."/>
            <person name="Yang S.-H."/>
            <person name="Park M.J."/>
            <person name="Oh H.-M."/>
        </authorList>
    </citation>
    <scope>NUCLEOTIDE SEQUENCE</scope>
    <source>
        <strain evidence="11">MEBiC13591</strain>
    </source>
</reference>
<keyword evidence="4 10" id="KW-1003">Cell membrane</keyword>
<keyword evidence="11" id="KW-0966">Cell projection</keyword>
<dbReference type="GO" id="GO:0009425">
    <property type="term" value="C:bacterial-type flagellum basal body"/>
    <property type="evidence" value="ECO:0007669"/>
    <property type="project" value="InterPro"/>
</dbReference>
<dbReference type="GO" id="GO:0005886">
    <property type="term" value="C:plasma membrane"/>
    <property type="evidence" value="ECO:0007669"/>
    <property type="project" value="UniProtKB-SubCell"/>
</dbReference>
<dbReference type="Proteomes" id="UP001164718">
    <property type="component" value="Chromosome"/>
</dbReference>
<dbReference type="EMBL" id="CP106878">
    <property type="protein sequence ID" value="WAA10722.1"/>
    <property type="molecule type" value="Genomic_DNA"/>
</dbReference>
<protein>
    <recommendedName>
        <fullName evidence="10">Flagellar protein FliL</fullName>
    </recommendedName>
</protein>
<keyword evidence="12" id="KW-1185">Reference proteome</keyword>
<organism evidence="11 12">
    <name type="scientific">Fervidibacillus albus</name>
    <dbReference type="NCBI Taxonomy" id="2980026"/>
    <lineage>
        <taxon>Bacteria</taxon>
        <taxon>Bacillati</taxon>
        <taxon>Bacillota</taxon>
        <taxon>Bacilli</taxon>
        <taxon>Bacillales</taxon>
        <taxon>Bacillaceae</taxon>
        <taxon>Fervidibacillus</taxon>
    </lineage>
</organism>
<proteinExistence type="inferred from homology"/>
<keyword evidence="9 10" id="KW-0472">Membrane</keyword>
<dbReference type="KEGG" id="faf:OE104_05235"/>
<comment type="function">
    <text evidence="1 10">Controls the rotational direction of flagella during chemotaxis.</text>
</comment>
<evidence type="ECO:0000256" key="1">
    <source>
        <dbReference type="ARBA" id="ARBA00002254"/>
    </source>
</evidence>
<keyword evidence="7 10" id="KW-0283">Flagellar rotation</keyword>
<evidence type="ECO:0000256" key="3">
    <source>
        <dbReference type="ARBA" id="ARBA00008281"/>
    </source>
</evidence>
<dbReference type="AlphaFoldDB" id="A0A9E8LW02"/>
<evidence type="ECO:0000256" key="5">
    <source>
        <dbReference type="ARBA" id="ARBA00022500"/>
    </source>
</evidence>
<dbReference type="InterPro" id="IPR005503">
    <property type="entry name" value="FliL"/>
</dbReference>
<evidence type="ECO:0000313" key="12">
    <source>
        <dbReference type="Proteomes" id="UP001164718"/>
    </source>
</evidence>
<evidence type="ECO:0000256" key="8">
    <source>
        <dbReference type="ARBA" id="ARBA00022989"/>
    </source>
</evidence>
<dbReference type="PANTHER" id="PTHR35091:SF2">
    <property type="entry name" value="FLAGELLAR PROTEIN FLIL"/>
    <property type="match status" value="1"/>
</dbReference>
<comment type="similarity">
    <text evidence="3 10">Belongs to the FliL family.</text>
</comment>
<dbReference type="PANTHER" id="PTHR35091">
    <property type="entry name" value="FLAGELLAR PROTEIN FLIL"/>
    <property type="match status" value="1"/>
</dbReference>
<evidence type="ECO:0000313" key="11">
    <source>
        <dbReference type="EMBL" id="WAA10722.1"/>
    </source>
</evidence>
<gene>
    <name evidence="11" type="primary">fliL</name>
    <name evidence="11" type="ORF">OE104_05235</name>
</gene>
<dbReference type="GO" id="GO:0006935">
    <property type="term" value="P:chemotaxis"/>
    <property type="evidence" value="ECO:0007669"/>
    <property type="project" value="UniProtKB-KW"/>
</dbReference>
<dbReference type="NCBIfam" id="NF005826">
    <property type="entry name" value="PRK07718.1"/>
    <property type="match status" value="1"/>
</dbReference>
<keyword evidence="11" id="KW-0282">Flagellum</keyword>
<keyword evidence="11" id="KW-0969">Cilium</keyword>
<keyword evidence="6" id="KW-0812">Transmembrane</keyword>
<evidence type="ECO:0000256" key="2">
    <source>
        <dbReference type="ARBA" id="ARBA00004162"/>
    </source>
</evidence>
<evidence type="ECO:0000256" key="10">
    <source>
        <dbReference type="RuleBase" id="RU364125"/>
    </source>
</evidence>
<dbReference type="RefSeq" id="WP_275418522.1">
    <property type="nucleotide sequence ID" value="NZ_CP106878.1"/>
</dbReference>
<keyword evidence="8" id="KW-1133">Transmembrane helix</keyword>
<evidence type="ECO:0000256" key="6">
    <source>
        <dbReference type="ARBA" id="ARBA00022692"/>
    </source>
</evidence>